<evidence type="ECO:0000313" key="2">
    <source>
        <dbReference type="Proteomes" id="UP000093080"/>
    </source>
</evidence>
<sequence length="87" mass="10066">MSYFNKINTVFLKITKKLIPCSRKFQFITIFLFPILENYQFGRIYNAVSGVKVAICEPLRGYLRFNCLTSAGFIPSCIIGKIVDYRI</sequence>
<dbReference type="EMBL" id="MAGO01000001">
    <property type="protein sequence ID" value="OCC16243.1"/>
    <property type="molecule type" value="Genomic_DNA"/>
</dbReference>
<name>A0A1B9F8N6_9BACT</name>
<keyword evidence="2" id="KW-1185">Reference proteome</keyword>
<comment type="caution">
    <text evidence="1">The sequence shown here is derived from an EMBL/GenBank/DDBJ whole genome shotgun (WGS) entry which is preliminary data.</text>
</comment>
<dbReference type="AlphaFoldDB" id="A0A1B9F8N6"/>
<reference evidence="1 2" key="1">
    <citation type="submission" date="2016-06" db="EMBL/GenBank/DDBJ databases">
        <title>Respiratory ammonification of nitrate coupled to the oxidation of elemental sulfur in deep-sea autotrophic thermophilic bacteria.</title>
        <authorList>
            <person name="Slobodkina G.B."/>
            <person name="Mardanov A.V."/>
            <person name="Ravin N.V."/>
            <person name="Frolova A.A."/>
            <person name="Viryasiv M.B."/>
            <person name="Chernyh N.A."/>
            <person name="Bonch-Osmolovskaya E.A."/>
            <person name="Slobodkin A.I."/>
        </authorList>
    </citation>
    <scope>NUCLEOTIDE SEQUENCE [LARGE SCALE GENOMIC DNA]</scope>
    <source>
        <strain evidence="1 2">S69</strain>
    </source>
</reference>
<dbReference type="RefSeq" id="WP_067615288.1">
    <property type="nucleotide sequence ID" value="NZ_MAGO01000001.1"/>
</dbReference>
<accession>A0A1B9F8N6</accession>
<evidence type="ECO:0000313" key="1">
    <source>
        <dbReference type="EMBL" id="OCC16243.1"/>
    </source>
</evidence>
<dbReference type="Proteomes" id="UP000093080">
    <property type="component" value="Unassembled WGS sequence"/>
</dbReference>
<organism evidence="1 2">
    <name type="scientific">Dissulfuribacter thermophilus</name>
    <dbReference type="NCBI Taxonomy" id="1156395"/>
    <lineage>
        <taxon>Bacteria</taxon>
        <taxon>Pseudomonadati</taxon>
        <taxon>Thermodesulfobacteriota</taxon>
        <taxon>Dissulfuribacteria</taxon>
        <taxon>Dissulfuribacterales</taxon>
        <taxon>Dissulfuribacteraceae</taxon>
        <taxon>Dissulfuribacter</taxon>
    </lineage>
</organism>
<gene>
    <name evidence="1" type="ORF">DBT_0060</name>
</gene>
<proteinExistence type="predicted"/>
<protein>
    <submittedName>
        <fullName evidence="1">Uncharacterized protein</fullName>
    </submittedName>
</protein>
<dbReference type="STRING" id="1156395.DBT_0060"/>